<dbReference type="Gene3D" id="3.30.160.60">
    <property type="entry name" value="Classic Zinc Finger"/>
    <property type="match status" value="1"/>
</dbReference>
<dbReference type="AlphaFoldDB" id="A0AAD8AMP8"/>
<keyword evidence="1" id="KW-0863">Zinc-finger</keyword>
<dbReference type="EMBL" id="JASPKZ010000015">
    <property type="protein sequence ID" value="KAJ9601456.1"/>
    <property type="molecule type" value="Genomic_DNA"/>
</dbReference>
<keyword evidence="5" id="KW-1185">Reference proteome</keyword>
<proteinExistence type="predicted"/>
<evidence type="ECO:0000259" key="3">
    <source>
        <dbReference type="PROSITE" id="PS50157"/>
    </source>
</evidence>
<feature type="domain" description="C2H2-type" evidence="3">
    <location>
        <begin position="71"/>
        <end position="98"/>
    </location>
</feature>
<feature type="compositionally biased region" description="Basic residues" evidence="2">
    <location>
        <begin position="1"/>
        <end position="11"/>
    </location>
</feature>
<dbReference type="SUPFAM" id="SSF57667">
    <property type="entry name" value="beta-beta-alpha zinc fingers"/>
    <property type="match status" value="1"/>
</dbReference>
<dbReference type="Proteomes" id="UP001233999">
    <property type="component" value="Unassembled WGS sequence"/>
</dbReference>
<organism evidence="4 5">
    <name type="scientific">Diploptera punctata</name>
    <name type="common">Pacific beetle cockroach</name>
    <dbReference type="NCBI Taxonomy" id="6984"/>
    <lineage>
        <taxon>Eukaryota</taxon>
        <taxon>Metazoa</taxon>
        <taxon>Ecdysozoa</taxon>
        <taxon>Arthropoda</taxon>
        <taxon>Hexapoda</taxon>
        <taxon>Insecta</taxon>
        <taxon>Pterygota</taxon>
        <taxon>Neoptera</taxon>
        <taxon>Polyneoptera</taxon>
        <taxon>Dictyoptera</taxon>
        <taxon>Blattodea</taxon>
        <taxon>Blaberoidea</taxon>
        <taxon>Blaberidae</taxon>
        <taxon>Diplopterinae</taxon>
        <taxon>Diploptera</taxon>
    </lineage>
</organism>
<name>A0AAD8AMP8_DIPPU</name>
<feature type="compositionally biased region" description="Basic and acidic residues" evidence="2">
    <location>
        <begin position="150"/>
        <end position="160"/>
    </location>
</feature>
<evidence type="ECO:0000256" key="2">
    <source>
        <dbReference type="SAM" id="MobiDB-lite"/>
    </source>
</evidence>
<feature type="region of interest" description="Disordered" evidence="2">
    <location>
        <begin position="1"/>
        <end position="55"/>
    </location>
</feature>
<sequence length="160" mass="18523">MSALNRHKRKKHENEDFEMDPFVDESEDEEMNEEESLDFPDQSSLSKHKGWHSRKQLEADIKMPSRRRKIYVCGFCNKSFANSGSLSKHRKLNCPPKRNCSKNLMPTGLIQEKSVFQTMQNPMNVMRSVSSPFVNSMRKSESGAVSTLPRIERMQTHQSS</sequence>
<dbReference type="PROSITE" id="PS50157">
    <property type="entry name" value="ZINC_FINGER_C2H2_2"/>
    <property type="match status" value="1"/>
</dbReference>
<keyword evidence="1" id="KW-0862">Zinc</keyword>
<accession>A0AAD8AMP8</accession>
<reference evidence="4" key="1">
    <citation type="journal article" date="2023" name="IScience">
        <title>Live-bearing cockroach genome reveals convergent evolutionary mechanisms linked to viviparity in insects and beyond.</title>
        <authorList>
            <person name="Fouks B."/>
            <person name="Harrison M.C."/>
            <person name="Mikhailova A.A."/>
            <person name="Marchal E."/>
            <person name="English S."/>
            <person name="Carruthers M."/>
            <person name="Jennings E.C."/>
            <person name="Chiamaka E.L."/>
            <person name="Frigard R.A."/>
            <person name="Pippel M."/>
            <person name="Attardo G.M."/>
            <person name="Benoit J.B."/>
            <person name="Bornberg-Bauer E."/>
            <person name="Tobe S.S."/>
        </authorList>
    </citation>
    <scope>NUCLEOTIDE SEQUENCE</scope>
    <source>
        <strain evidence="4">Stay&amp;Tobe</strain>
    </source>
</reference>
<dbReference type="InterPro" id="IPR036236">
    <property type="entry name" value="Znf_C2H2_sf"/>
</dbReference>
<protein>
    <recommendedName>
        <fullName evidence="3">C2H2-type domain-containing protein</fullName>
    </recommendedName>
</protein>
<dbReference type="GO" id="GO:0008270">
    <property type="term" value="F:zinc ion binding"/>
    <property type="evidence" value="ECO:0007669"/>
    <property type="project" value="UniProtKB-KW"/>
</dbReference>
<feature type="region of interest" description="Disordered" evidence="2">
    <location>
        <begin position="140"/>
        <end position="160"/>
    </location>
</feature>
<gene>
    <name evidence="4" type="ORF">L9F63_000373</name>
</gene>
<feature type="compositionally biased region" description="Acidic residues" evidence="2">
    <location>
        <begin position="15"/>
        <end position="38"/>
    </location>
</feature>
<evidence type="ECO:0000256" key="1">
    <source>
        <dbReference type="PROSITE-ProRule" id="PRU00042"/>
    </source>
</evidence>
<evidence type="ECO:0000313" key="5">
    <source>
        <dbReference type="Proteomes" id="UP001233999"/>
    </source>
</evidence>
<reference evidence="4" key="2">
    <citation type="submission" date="2023-05" db="EMBL/GenBank/DDBJ databases">
        <authorList>
            <person name="Fouks B."/>
        </authorList>
    </citation>
    <scope>NUCLEOTIDE SEQUENCE</scope>
    <source>
        <strain evidence="4">Stay&amp;Tobe</strain>
        <tissue evidence="4">Testes</tissue>
    </source>
</reference>
<comment type="caution">
    <text evidence="4">The sequence shown here is derived from an EMBL/GenBank/DDBJ whole genome shotgun (WGS) entry which is preliminary data.</text>
</comment>
<evidence type="ECO:0000313" key="4">
    <source>
        <dbReference type="EMBL" id="KAJ9601456.1"/>
    </source>
</evidence>
<dbReference type="InterPro" id="IPR013087">
    <property type="entry name" value="Znf_C2H2_type"/>
</dbReference>
<keyword evidence="1" id="KW-0479">Metal-binding</keyword>